<dbReference type="Gene3D" id="3.40.309.10">
    <property type="entry name" value="Aldehyde Dehydrogenase, Chain A, domain 2"/>
    <property type="match status" value="1"/>
</dbReference>
<dbReference type="InterPro" id="IPR016162">
    <property type="entry name" value="Ald_DH_N"/>
</dbReference>
<dbReference type="RefSeq" id="WP_254569395.1">
    <property type="nucleotide sequence ID" value="NZ_CP098502.1"/>
</dbReference>
<evidence type="ECO:0000256" key="1">
    <source>
        <dbReference type="ARBA" id="ARBA00023002"/>
    </source>
</evidence>
<evidence type="ECO:0000259" key="2">
    <source>
        <dbReference type="Pfam" id="PF00171"/>
    </source>
</evidence>
<name>A0ABY5DLF9_9ACTN</name>
<dbReference type="Proteomes" id="UP001056035">
    <property type="component" value="Chromosome"/>
</dbReference>
<dbReference type="InterPro" id="IPR015590">
    <property type="entry name" value="Aldehyde_DH_dom"/>
</dbReference>
<dbReference type="Gene3D" id="3.40.605.10">
    <property type="entry name" value="Aldehyde Dehydrogenase, Chain A, domain 1"/>
    <property type="match status" value="1"/>
</dbReference>
<dbReference type="PANTHER" id="PTHR11699">
    <property type="entry name" value="ALDEHYDE DEHYDROGENASE-RELATED"/>
    <property type="match status" value="1"/>
</dbReference>
<dbReference type="SUPFAM" id="SSF53720">
    <property type="entry name" value="ALDH-like"/>
    <property type="match status" value="1"/>
</dbReference>
<dbReference type="InterPro" id="IPR016163">
    <property type="entry name" value="Ald_DH_C"/>
</dbReference>
<feature type="domain" description="Aldehyde dehydrogenase" evidence="2">
    <location>
        <begin position="22"/>
        <end position="483"/>
    </location>
</feature>
<protein>
    <submittedName>
        <fullName evidence="3">Aldehyde dehydrogenase family protein</fullName>
    </submittedName>
</protein>
<reference evidence="3 4" key="1">
    <citation type="submission" date="2022-06" db="EMBL/GenBank/DDBJ databases">
        <title>Paraconexibacter antarcticus.</title>
        <authorList>
            <person name="Kim C.S."/>
        </authorList>
    </citation>
    <scope>NUCLEOTIDE SEQUENCE [LARGE SCALE GENOMIC DNA]</scope>
    <source>
        <strain evidence="3 4">02-257</strain>
    </source>
</reference>
<dbReference type="EMBL" id="CP098502">
    <property type="protein sequence ID" value="UTI62660.1"/>
    <property type="molecule type" value="Genomic_DNA"/>
</dbReference>
<dbReference type="CDD" id="cd07138">
    <property type="entry name" value="ALDH_CddD_SSP0762"/>
    <property type="match status" value="1"/>
</dbReference>
<evidence type="ECO:0000313" key="4">
    <source>
        <dbReference type="Proteomes" id="UP001056035"/>
    </source>
</evidence>
<dbReference type="Pfam" id="PF00171">
    <property type="entry name" value="Aldedh"/>
    <property type="match status" value="1"/>
</dbReference>
<accession>A0ABY5DLF9</accession>
<dbReference type="InterPro" id="IPR016161">
    <property type="entry name" value="Ald_DH/histidinol_DH"/>
</dbReference>
<organism evidence="3 4">
    <name type="scientific">Paraconexibacter antarcticus</name>
    <dbReference type="NCBI Taxonomy" id="2949664"/>
    <lineage>
        <taxon>Bacteria</taxon>
        <taxon>Bacillati</taxon>
        <taxon>Actinomycetota</taxon>
        <taxon>Thermoleophilia</taxon>
        <taxon>Solirubrobacterales</taxon>
        <taxon>Paraconexibacteraceae</taxon>
        <taxon>Paraconexibacter</taxon>
    </lineage>
</organism>
<sequence length="507" mass="53946">MASTSVRHHTMFIGGEDVDSGSAYEIRHPATDELVCTMAKGTVADADRAVASAREAFESGVWSGKSPAERQEIMQRIAARIGTDQDEFIAAEISCNGATVRQAAGFHVGMAGVHFDYFAQLAGSYEFERTIETDPVPTASTNTIRREPVGVCAAIVPWNFPLILGTWKIGPALAAGNSVVVKVDEKTPLSLLKLAHVAHEEGVPAGVFNLVSGDGPEVGARLASHPDVDKVAFTGSTAVGREIMRLASGTVKKVTLELGGKGPSIILDDADLDFAVDGVIFGCMLFSGQMCESGTRLLVPAELHDDIVARLVARVADLNVGDPNELATDLGPVISRRQRDRILAYIDGARAEGATIACGGGIPEGEEFQRGHWIAPTIITDITNDMPIAREEVFGPVLSVLSYSSLDEAVAIANDTEYGLSAGVWSRDTDRAAEVGRRLRAGTTWVNTWHAVDPRLPFGGYKQSGLGREIGLGALDEYTEAKHLHVDHTTDLGLATFALVLSTPRHG</sequence>
<keyword evidence="4" id="KW-1185">Reference proteome</keyword>
<keyword evidence="1" id="KW-0560">Oxidoreductase</keyword>
<proteinExistence type="predicted"/>
<gene>
    <name evidence="3" type="ORF">NBH00_14970</name>
</gene>
<evidence type="ECO:0000313" key="3">
    <source>
        <dbReference type="EMBL" id="UTI62660.1"/>
    </source>
</evidence>